<proteinExistence type="predicted"/>
<protein>
    <submittedName>
        <fullName evidence="2">Uncharacterized protein</fullName>
    </submittedName>
</protein>
<evidence type="ECO:0000313" key="3">
    <source>
        <dbReference type="Proteomes" id="UP001470230"/>
    </source>
</evidence>
<accession>A0ABR2KWM5</accession>
<evidence type="ECO:0000256" key="1">
    <source>
        <dbReference type="SAM" id="MobiDB-lite"/>
    </source>
</evidence>
<reference evidence="2 3" key="1">
    <citation type="submission" date="2024-04" db="EMBL/GenBank/DDBJ databases">
        <title>Tritrichomonas musculus Genome.</title>
        <authorList>
            <person name="Alves-Ferreira E."/>
            <person name="Grigg M."/>
            <person name="Lorenzi H."/>
            <person name="Galac M."/>
        </authorList>
    </citation>
    <scope>NUCLEOTIDE SEQUENCE [LARGE SCALE GENOMIC DNA]</scope>
    <source>
        <strain evidence="2 3">EAF2021</strain>
    </source>
</reference>
<gene>
    <name evidence="2" type="ORF">M9Y10_023764</name>
</gene>
<sequence>MSSSFSYSTPVSPICSPLQKKFDVERKYNERMTRIKRLNQECQYRRKLLENSFKEALEHEQKQSDSIKSGEANNKQQSPDNTEIDTNNENDEKENDEIENDEIEKGKDIDNEKDNNENEDNENDDNNNEDSA</sequence>
<name>A0ABR2KWM5_9EUKA</name>
<feature type="compositionally biased region" description="Acidic residues" evidence="1">
    <location>
        <begin position="117"/>
        <end position="132"/>
    </location>
</feature>
<feature type="compositionally biased region" description="Basic and acidic residues" evidence="1">
    <location>
        <begin position="55"/>
        <end position="65"/>
    </location>
</feature>
<dbReference type="EMBL" id="JAPFFF010000003">
    <property type="protein sequence ID" value="KAK8895317.1"/>
    <property type="molecule type" value="Genomic_DNA"/>
</dbReference>
<feature type="compositionally biased region" description="Acidic residues" evidence="1">
    <location>
        <begin position="82"/>
        <end position="102"/>
    </location>
</feature>
<comment type="caution">
    <text evidence="2">The sequence shown here is derived from an EMBL/GenBank/DDBJ whole genome shotgun (WGS) entry which is preliminary data.</text>
</comment>
<organism evidence="2 3">
    <name type="scientific">Tritrichomonas musculus</name>
    <dbReference type="NCBI Taxonomy" id="1915356"/>
    <lineage>
        <taxon>Eukaryota</taxon>
        <taxon>Metamonada</taxon>
        <taxon>Parabasalia</taxon>
        <taxon>Tritrichomonadida</taxon>
        <taxon>Tritrichomonadidae</taxon>
        <taxon>Tritrichomonas</taxon>
    </lineage>
</organism>
<feature type="compositionally biased region" description="Polar residues" evidence="1">
    <location>
        <begin position="66"/>
        <end position="79"/>
    </location>
</feature>
<feature type="region of interest" description="Disordered" evidence="1">
    <location>
        <begin position="55"/>
        <end position="132"/>
    </location>
</feature>
<dbReference type="Proteomes" id="UP001470230">
    <property type="component" value="Unassembled WGS sequence"/>
</dbReference>
<evidence type="ECO:0000313" key="2">
    <source>
        <dbReference type="EMBL" id="KAK8895317.1"/>
    </source>
</evidence>
<keyword evidence="3" id="KW-1185">Reference proteome</keyword>
<feature type="compositionally biased region" description="Basic and acidic residues" evidence="1">
    <location>
        <begin position="103"/>
        <end position="116"/>
    </location>
</feature>